<evidence type="ECO:0000256" key="3">
    <source>
        <dbReference type="ARBA" id="ARBA00022722"/>
    </source>
</evidence>
<dbReference type="GO" id="GO:0003727">
    <property type="term" value="F:single-stranded RNA binding"/>
    <property type="evidence" value="ECO:0007669"/>
    <property type="project" value="TreeGrafter"/>
</dbReference>
<dbReference type="AlphaFoldDB" id="A0A6M0IDP0"/>
<dbReference type="RefSeq" id="WP_164035131.1">
    <property type="nucleotide sequence ID" value="NZ_JAAGNZ010000001.1"/>
</dbReference>
<sequence length="246" mass="26754">MAHYLQLHDWNVSPAEAVALQKQLRSQIRIGPIATPPKTIAGCDISFNKFEETVYAGIVVLNLETLETIEEAGVISTAPFPYIPGLLSFREIPSLLEAWSKLKTEPDVVMFDGHGTAHPRRIGIASHAGLFLNRPTFGCGKSVLVGKYEEPAPERGSWSPMLHYGDVVGAALRTKNKVNPVYVSPGHLIDLETAIALTLACDGGRRGVGPHGIAPRGVGYRIPEPTRRTHNLVNALRKGERPDLTT</sequence>
<evidence type="ECO:0000256" key="5">
    <source>
        <dbReference type="ARBA" id="ARBA00022801"/>
    </source>
</evidence>
<feature type="binding site" evidence="6">
    <location>
        <position position="44"/>
    </location>
    <ligand>
        <name>Mg(2+)</name>
        <dbReference type="ChEBI" id="CHEBI:18420"/>
    </ligand>
</feature>
<comment type="similarity">
    <text evidence="6">Belongs to the endonuclease V family.</text>
</comment>
<name>A0A6M0IDP0_9BACT</name>
<reference evidence="7 8" key="1">
    <citation type="submission" date="2020-02" db="EMBL/GenBank/DDBJ databases">
        <title>Draft genome sequence of two Spirosoma agri KCTC 52727 and Spirosoma terrae KCTC 52035.</title>
        <authorList>
            <person name="Rojas J."/>
            <person name="Ambika Manirajan B."/>
            <person name="Ratering S."/>
            <person name="Suarez C."/>
            <person name="Schnell S."/>
        </authorList>
    </citation>
    <scope>NUCLEOTIDE SEQUENCE [LARGE SCALE GENOMIC DNA]</scope>
    <source>
        <strain evidence="7 8">KCTC 52727</strain>
    </source>
</reference>
<keyword evidence="6" id="KW-0234">DNA repair</keyword>
<dbReference type="GO" id="GO:0000287">
    <property type="term" value="F:magnesium ion binding"/>
    <property type="evidence" value="ECO:0007669"/>
    <property type="project" value="UniProtKB-UniRule"/>
</dbReference>
<dbReference type="EC" id="3.1.21.7" evidence="6"/>
<comment type="caution">
    <text evidence="7">The sequence shown here is derived from an EMBL/GenBank/DDBJ whole genome shotgun (WGS) entry which is preliminary data.</text>
</comment>
<dbReference type="Pfam" id="PF04493">
    <property type="entry name" value="Endonuclease_5"/>
    <property type="match status" value="1"/>
</dbReference>
<keyword evidence="8" id="KW-1185">Reference proteome</keyword>
<dbReference type="GO" id="GO:0005737">
    <property type="term" value="C:cytoplasm"/>
    <property type="evidence" value="ECO:0007669"/>
    <property type="project" value="UniProtKB-SubCell"/>
</dbReference>
<comment type="cofactor">
    <cofactor evidence="6">
        <name>Mg(2+)</name>
        <dbReference type="ChEBI" id="CHEBI:18420"/>
    </cofactor>
</comment>
<evidence type="ECO:0000256" key="1">
    <source>
        <dbReference type="ARBA" id="ARBA00004496"/>
    </source>
</evidence>
<accession>A0A6M0IDP0</accession>
<dbReference type="GO" id="GO:0043737">
    <property type="term" value="F:deoxyribonuclease V activity"/>
    <property type="evidence" value="ECO:0007669"/>
    <property type="project" value="UniProtKB-UniRule"/>
</dbReference>
<keyword evidence="4 6" id="KW-0255">Endonuclease</keyword>
<comment type="function">
    <text evidence="6">DNA repair enzyme involved in the repair of deaminated bases. Selectively cleaves double-stranded DNA at the second phosphodiester bond 3' to a deoxyinosine leaving behind the intact lesion on the nicked DNA.</text>
</comment>
<comment type="catalytic activity">
    <reaction evidence="6">
        <text>Endonucleolytic cleavage at apurinic or apyrimidinic sites to products with a 5'-phosphate.</text>
        <dbReference type="EC" id="3.1.21.7"/>
    </reaction>
</comment>
<comment type="subcellular location">
    <subcellularLocation>
        <location evidence="1 6">Cytoplasm</location>
    </subcellularLocation>
</comment>
<evidence type="ECO:0000313" key="7">
    <source>
        <dbReference type="EMBL" id="NEU65832.1"/>
    </source>
</evidence>
<dbReference type="InterPro" id="IPR007581">
    <property type="entry name" value="Endonuclease-V"/>
</dbReference>
<dbReference type="CDD" id="cd06559">
    <property type="entry name" value="Endonuclease_V"/>
    <property type="match status" value="1"/>
</dbReference>
<keyword evidence="6" id="KW-0479">Metal-binding</keyword>
<feature type="binding site" evidence="6">
    <location>
        <position position="112"/>
    </location>
    <ligand>
        <name>Mg(2+)</name>
        <dbReference type="ChEBI" id="CHEBI:18420"/>
    </ligand>
</feature>
<keyword evidence="6" id="KW-0460">Magnesium</keyword>
<dbReference type="GO" id="GO:0006281">
    <property type="term" value="P:DNA repair"/>
    <property type="evidence" value="ECO:0007669"/>
    <property type="project" value="UniProtKB-UniRule"/>
</dbReference>
<organism evidence="7 8">
    <name type="scientific">Spirosoma agri</name>
    <dbReference type="NCBI Taxonomy" id="1987381"/>
    <lineage>
        <taxon>Bacteria</taxon>
        <taxon>Pseudomonadati</taxon>
        <taxon>Bacteroidota</taxon>
        <taxon>Cytophagia</taxon>
        <taxon>Cytophagales</taxon>
        <taxon>Cytophagaceae</taxon>
        <taxon>Spirosoma</taxon>
    </lineage>
</organism>
<dbReference type="EMBL" id="JAAGNZ010000001">
    <property type="protein sequence ID" value="NEU65832.1"/>
    <property type="molecule type" value="Genomic_DNA"/>
</dbReference>
<keyword evidence="6" id="KW-0227">DNA damage</keyword>
<evidence type="ECO:0000256" key="2">
    <source>
        <dbReference type="ARBA" id="ARBA00022490"/>
    </source>
</evidence>
<feature type="site" description="Interaction with target DNA" evidence="6">
    <location>
        <position position="82"/>
    </location>
</feature>
<protein>
    <recommendedName>
        <fullName evidence="6">Endonuclease V</fullName>
        <ecNumber evidence="6">3.1.21.7</ecNumber>
    </recommendedName>
    <alternativeName>
        <fullName evidence="6">Deoxyinosine 3'endonuclease</fullName>
    </alternativeName>
    <alternativeName>
        <fullName evidence="6">Deoxyribonuclease V</fullName>
        <shortName evidence="6">DNase V</shortName>
    </alternativeName>
</protein>
<dbReference type="PANTHER" id="PTHR28511:SF1">
    <property type="entry name" value="ENDONUCLEASE V"/>
    <property type="match status" value="1"/>
</dbReference>
<dbReference type="Proteomes" id="UP000477386">
    <property type="component" value="Unassembled WGS sequence"/>
</dbReference>
<gene>
    <name evidence="6" type="primary">nfi</name>
    <name evidence="7" type="ORF">GK091_02990</name>
</gene>
<dbReference type="PANTHER" id="PTHR28511">
    <property type="entry name" value="ENDONUCLEASE V"/>
    <property type="match status" value="1"/>
</dbReference>
<keyword evidence="2 6" id="KW-0963">Cytoplasm</keyword>
<evidence type="ECO:0000256" key="4">
    <source>
        <dbReference type="ARBA" id="ARBA00022759"/>
    </source>
</evidence>
<dbReference type="Gene3D" id="3.30.2170.10">
    <property type="entry name" value="archaeoglobus fulgidus dsm 4304 superfamily"/>
    <property type="match status" value="1"/>
</dbReference>
<keyword evidence="3 6" id="KW-0540">Nuclease</keyword>
<proteinExistence type="inferred from homology"/>
<dbReference type="GO" id="GO:0016891">
    <property type="term" value="F:RNA endonuclease activity producing 5'-phosphomonoesters, hydrolytic mechanism"/>
    <property type="evidence" value="ECO:0007669"/>
    <property type="project" value="TreeGrafter"/>
</dbReference>
<dbReference type="HAMAP" id="MF_00801">
    <property type="entry name" value="Endonuclease_5"/>
    <property type="match status" value="1"/>
</dbReference>
<keyword evidence="5 6" id="KW-0378">Hydrolase</keyword>
<evidence type="ECO:0000313" key="8">
    <source>
        <dbReference type="Proteomes" id="UP000477386"/>
    </source>
</evidence>
<evidence type="ECO:0000256" key="6">
    <source>
        <dbReference type="HAMAP-Rule" id="MF_00801"/>
    </source>
</evidence>